<evidence type="ECO:0000256" key="1">
    <source>
        <dbReference type="ARBA" id="ARBA00037999"/>
    </source>
</evidence>
<protein>
    <submittedName>
        <fullName evidence="5">dTDP-4-amino-4,6-dideoxygalactose transaminase</fullName>
    </submittedName>
</protein>
<dbReference type="Gene3D" id="3.90.1150.10">
    <property type="entry name" value="Aspartate Aminotransferase, domain 1"/>
    <property type="match status" value="1"/>
</dbReference>
<evidence type="ECO:0000256" key="3">
    <source>
        <dbReference type="PIRSR" id="PIRSR000390-2"/>
    </source>
</evidence>
<dbReference type="PIRSF" id="PIRSF000390">
    <property type="entry name" value="PLP_StrS"/>
    <property type="match status" value="1"/>
</dbReference>
<dbReference type="InterPro" id="IPR015421">
    <property type="entry name" value="PyrdxlP-dep_Trfase_major"/>
</dbReference>
<dbReference type="GO" id="GO:0030170">
    <property type="term" value="F:pyridoxal phosphate binding"/>
    <property type="evidence" value="ECO:0007669"/>
    <property type="project" value="TreeGrafter"/>
</dbReference>
<sequence length="363" mass="38735">MIDIKHSVVSEEMAKAVFETLSSGRLAGTGTIIEEYERGLAEEFGSRFAVACSSGTTAVSLAILASGIPSGSTVAVPSIVPTMTPLAVIGAGCIPHFVDIGSPETVGVSFDQIKALALAGKIQAVVAVAMWGYPSSEAELAELCEDLGIVLIEDASHAHMATLGSRKLGTYGRVGAFSTHERKLLFTGEGGFCLTDDETVAVRLRALREFGRLGKNGTFAESSGYNFKLASPLAALGHVQVRSLEKRIADRQVVWGSLYELARQSKQVSPIELPSNSRPSTYGFLALAAERETAARLQNDLEAIGVLSDTKKYNHRPVYEIGIFKDHAKEDCKHSRDFCERAIALPAHEGVSAIILDKIGSVI</sequence>
<dbReference type="AlphaFoldDB" id="A0AAE2MMV6"/>
<comment type="similarity">
    <text evidence="1 4">Belongs to the DegT/DnrJ/EryC1 family.</text>
</comment>
<dbReference type="InterPro" id="IPR015424">
    <property type="entry name" value="PyrdxlP-dep_Trfase"/>
</dbReference>
<evidence type="ECO:0000313" key="5">
    <source>
        <dbReference type="EMBL" id="MBB4291995.1"/>
    </source>
</evidence>
<dbReference type="Pfam" id="PF01041">
    <property type="entry name" value="DegT_DnrJ_EryC1"/>
    <property type="match status" value="1"/>
</dbReference>
<dbReference type="GO" id="GO:0008483">
    <property type="term" value="F:transaminase activity"/>
    <property type="evidence" value="ECO:0007669"/>
    <property type="project" value="TreeGrafter"/>
</dbReference>
<keyword evidence="3 4" id="KW-0663">Pyridoxal phosphate</keyword>
<dbReference type="Gene3D" id="3.40.640.10">
    <property type="entry name" value="Type I PLP-dependent aspartate aminotransferase-like (Major domain)"/>
    <property type="match status" value="1"/>
</dbReference>
<dbReference type="SUPFAM" id="SSF53383">
    <property type="entry name" value="PLP-dependent transferases"/>
    <property type="match status" value="1"/>
</dbReference>
<dbReference type="RefSeq" id="WP_183608771.1">
    <property type="nucleotide sequence ID" value="NZ_JACHAZ010000004.1"/>
</dbReference>
<dbReference type="GO" id="GO:0000271">
    <property type="term" value="P:polysaccharide biosynthetic process"/>
    <property type="evidence" value="ECO:0007669"/>
    <property type="project" value="TreeGrafter"/>
</dbReference>
<evidence type="ECO:0000313" key="6">
    <source>
        <dbReference type="Proteomes" id="UP000538507"/>
    </source>
</evidence>
<dbReference type="PANTHER" id="PTHR30244">
    <property type="entry name" value="TRANSAMINASE"/>
    <property type="match status" value="1"/>
</dbReference>
<evidence type="ECO:0000256" key="2">
    <source>
        <dbReference type="PIRSR" id="PIRSR000390-1"/>
    </source>
</evidence>
<evidence type="ECO:0000256" key="4">
    <source>
        <dbReference type="RuleBase" id="RU004508"/>
    </source>
</evidence>
<dbReference type="PANTHER" id="PTHR30244:SF34">
    <property type="entry name" value="DTDP-4-AMINO-4,6-DIDEOXYGALACTOSE TRANSAMINASE"/>
    <property type="match status" value="1"/>
</dbReference>
<dbReference type="EMBL" id="JACIGO010000005">
    <property type="protein sequence ID" value="MBB4291995.1"/>
    <property type="molecule type" value="Genomic_DNA"/>
</dbReference>
<accession>A0AAE2MMV6</accession>
<dbReference type="Proteomes" id="UP000538507">
    <property type="component" value="Unassembled WGS sequence"/>
</dbReference>
<name>A0AAE2MMV6_RHILE</name>
<feature type="modified residue" description="N6-(pyridoxal phosphate)lysine" evidence="3">
    <location>
        <position position="183"/>
    </location>
</feature>
<dbReference type="InterPro" id="IPR015422">
    <property type="entry name" value="PyrdxlP-dep_Trfase_small"/>
</dbReference>
<dbReference type="InterPro" id="IPR000653">
    <property type="entry name" value="DegT/StrS_aminotransferase"/>
</dbReference>
<organism evidence="5 6">
    <name type="scientific">Rhizobium leguminosarum</name>
    <dbReference type="NCBI Taxonomy" id="384"/>
    <lineage>
        <taxon>Bacteria</taxon>
        <taxon>Pseudomonadati</taxon>
        <taxon>Pseudomonadota</taxon>
        <taxon>Alphaproteobacteria</taxon>
        <taxon>Hyphomicrobiales</taxon>
        <taxon>Rhizobiaceae</taxon>
        <taxon>Rhizobium/Agrobacterium group</taxon>
        <taxon>Rhizobium</taxon>
    </lineage>
</organism>
<comment type="caution">
    <text evidence="5">The sequence shown here is derived from an EMBL/GenBank/DDBJ whole genome shotgun (WGS) entry which is preliminary data.</text>
</comment>
<proteinExistence type="inferred from homology"/>
<gene>
    <name evidence="5" type="ORF">GGE16_004071</name>
</gene>
<reference evidence="5 6" key="1">
    <citation type="submission" date="2020-08" db="EMBL/GenBank/DDBJ databases">
        <title>Genomic Encyclopedia of Type Strains, Phase IV (KMG-V): Genome sequencing to study the core and pangenomes of soil and plant-associated prokaryotes.</title>
        <authorList>
            <person name="Whitman W."/>
        </authorList>
    </citation>
    <scope>NUCLEOTIDE SEQUENCE [LARGE SCALE GENOMIC DNA]</scope>
    <source>
        <strain evidence="5 6">SEMIA 415</strain>
    </source>
</reference>
<feature type="active site" description="Proton acceptor" evidence="2">
    <location>
        <position position="183"/>
    </location>
</feature>